<feature type="transmembrane region" description="Helical" evidence="1">
    <location>
        <begin position="67"/>
        <end position="83"/>
    </location>
</feature>
<protein>
    <submittedName>
        <fullName evidence="2">Uncharacterized protein</fullName>
    </submittedName>
</protein>
<keyword evidence="3" id="KW-1185">Reference proteome</keyword>
<dbReference type="RefSeq" id="WP_009745611.1">
    <property type="nucleotide sequence ID" value="NZ_CAUQLQ010000003.1"/>
</dbReference>
<gene>
    <name evidence="2" type="ORF">SAMN05444420_10960</name>
</gene>
<accession>A0A1H2Z9F2</accession>
<dbReference type="AlphaFoldDB" id="A0A1H2Z9F2"/>
<keyword evidence="1" id="KW-1133">Transmembrane helix</keyword>
<sequence>MKEYTKNKKGFPILAWLPIVIFIVLAKIKYSSDINIDVPIKLFIYISVGMIAWLVSLANVLSYVKRYHWLVILLYSLVFVYYTV</sequence>
<proteinExistence type="predicted"/>
<feature type="transmembrane region" description="Helical" evidence="1">
    <location>
        <begin position="42"/>
        <end position="61"/>
    </location>
</feature>
<dbReference type="Proteomes" id="UP000182771">
    <property type="component" value="Unassembled WGS sequence"/>
</dbReference>
<keyword evidence="1" id="KW-0472">Membrane</keyword>
<comment type="caution">
    <text evidence="2">The sequence shown here is derived from an EMBL/GenBank/DDBJ whole genome shotgun (WGS) entry which is preliminary data.</text>
</comment>
<feature type="transmembrane region" description="Helical" evidence="1">
    <location>
        <begin position="13"/>
        <end position="30"/>
    </location>
</feature>
<organism evidence="2 3">
    <name type="scientific">Capnocytophaga granulosa</name>
    <dbReference type="NCBI Taxonomy" id="45242"/>
    <lineage>
        <taxon>Bacteria</taxon>
        <taxon>Pseudomonadati</taxon>
        <taxon>Bacteroidota</taxon>
        <taxon>Flavobacteriia</taxon>
        <taxon>Flavobacteriales</taxon>
        <taxon>Flavobacteriaceae</taxon>
        <taxon>Capnocytophaga</taxon>
    </lineage>
</organism>
<dbReference type="OrthoDB" id="1150016at2"/>
<evidence type="ECO:0000313" key="3">
    <source>
        <dbReference type="Proteomes" id="UP000182771"/>
    </source>
</evidence>
<dbReference type="GeneID" id="85018178"/>
<dbReference type="EMBL" id="FNND01000009">
    <property type="protein sequence ID" value="SDX13966.1"/>
    <property type="molecule type" value="Genomic_DNA"/>
</dbReference>
<keyword evidence="1" id="KW-0812">Transmembrane</keyword>
<name>A0A1H2Z9F2_9FLAO</name>
<evidence type="ECO:0000256" key="1">
    <source>
        <dbReference type="SAM" id="Phobius"/>
    </source>
</evidence>
<reference evidence="2 3" key="1">
    <citation type="submission" date="2016-10" db="EMBL/GenBank/DDBJ databases">
        <authorList>
            <person name="Varghese N."/>
            <person name="Submissions S."/>
        </authorList>
    </citation>
    <scope>NUCLEOTIDE SEQUENCE [LARGE SCALE GENOMIC DNA]</scope>
    <source>
        <strain evidence="2 3">DSM 11449</strain>
    </source>
</reference>
<evidence type="ECO:0000313" key="2">
    <source>
        <dbReference type="EMBL" id="SDX13966.1"/>
    </source>
</evidence>